<evidence type="ECO:0000256" key="4">
    <source>
        <dbReference type="ARBA" id="ARBA00022989"/>
    </source>
</evidence>
<dbReference type="Gene3D" id="1.20.1250.20">
    <property type="entry name" value="MFS general substrate transporter like domains"/>
    <property type="match status" value="1"/>
</dbReference>
<comment type="subcellular location">
    <subcellularLocation>
        <location evidence="1">Membrane</location>
        <topology evidence="1">Multi-pass membrane protein</topology>
    </subcellularLocation>
</comment>
<evidence type="ECO:0000256" key="6">
    <source>
        <dbReference type="SAM" id="Phobius"/>
    </source>
</evidence>
<feature type="transmembrane region" description="Helical" evidence="6">
    <location>
        <begin position="294"/>
        <end position="318"/>
    </location>
</feature>
<dbReference type="EMBL" id="LT629689">
    <property type="protein sequence ID" value="SDG22981.1"/>
    <property type="molecule type" value="Genomic_DNA"/>
</dbReference>
<sequence length="546" mass="58477">MSDSLGPAVSEVNSRLKSRLFPGSLIRWDRRRFSACVAAIAAAWMTVLGARYVVLGFADVRGGLGLGVDEGTLLSSAYAAGDVVGVVIGCWLATALSLRRVLLGATLLFMATSVLMAFSPPYAAQVIVRFAQGMAGGVLLPMAIVALLRTLPARHRALALALYTSASTLAPQLAAAITGWLLDHWGWRALFLANLLPGIFALIAGFYGLPRERLRLRPLLHMDRFGMLLFVGGLGMLACAFDQGNRLDWLQATPIRVLLFAGTVAICGFIYHVVRVRHDRLLNVELLSRRNIVLGILGILPFSVAVTGCSYVIPQFLIQIHSYHPRELGAVLWDAGWPQLISFAGAVVCLDRKWLGGPRRLLVLGGVLVATGALHDSLNIDGSWEGGELRIGQILQGLGLPLILLPLLYLYVGDLLPREGLHAAMAFNVMRSICGTAGLAWVSTLDRVREQTRSNVLMDHVSTSSAAVSARLDALISAVSMRSSGSDQATEQALHLLASNVRLQSQILAHADTLAAIAVVTLIGAVLAAFMMPYGSGHPSSNVRHA</sequence>
<dbReference type="AlphaFoldDB" id="A0A5C5QEX1"/>
<dbReference type="Proteomes" id="UP000317951">
    <property type="component" value="Unassembled WGS sequence"/>
</dbReference>
<dbReference type="EMBL" id="VFET01000011">
    <property type="protein sequence ID" value="TWS03857.1"/>
    <property type="molecule type" value="Genomic_DNA"/>
</dbReference>
<evidence type="ECO:0000313" key="11">
    <source>
        <dbReference type="Proteomes" id="UP000317951"/>
    </source>
</evidence>
<dbReference type="InterPro" id="IPR020846">
    <property type="entry name" value="MFS_dom"/>
</dbReference>
<dbReference type="PANTHER" id="PTHR42718">
    <property type="entry name" value="MAJOR FACILITATOR SUPERFAMILY MULTIDRUG TRANSPORTER MFSC"/>
    <property type="match status" value="1"/>
</dbReference>
<feature type="transmembrane region" description="Helical" evidence="6">
    <location>
        <begin position="126"/>
        <end position="148"/>
    </location>
</feature>
<keyword evidence="10" id="KW-1185">Reference proteome</keyword>
<keyword evidence="3 6" id="KW-0812">Transmembrane</keyword>
<keyword evidence="2" id="KW-0813">Transport</keyword>
<dbReference type="GO" id="GO:0022857">
    <property type="term" value="F:transmembrane transporter activity"/>
    <property type="evidence" value="ECO:0007669"/>
    <property type="project" value="InterPro"/>
</dbReference>
<feature type="transmembrane region" description="Helical" evidence="6">
    <location>
        <begin position="160"/>
        <end position="181"/>
    </location>
</feature>
<dbReference type="RefSeq" id="WP_130926026.1">
    <property type="nucleotide sequence ID" value="NZ_LT629689.1"/>
</dbReference>
<evidence type="ECO:0000256" key="1">
    <source>
        <dbReference type="ARBA" id="ARBA00004141"/>
    </source>
</evidence>
<dbReference type="OrthoDB" id="9812221at2"/>
<feature type="transmembrane region" description="Helical" evidence="6">
    <location>
        <begin position="255"/>
        <end position="274"/>
    </location>
</feature>
<evidence type="ECO:0000313" key="10">
    <source>
        <dbReference type="Proteomes" id="UP000182858"/>
    </source>
</evidence>
<feature type="domain" description="Major facilitator superfamily (MFS) profile" evidence="7">
    <location>
        <begin position="35"/>
        <end position="536"/>
    </location>
</feature>
<evidence type="ECO:0000259" key="7">
    <source>
        <dbReference type="PROSITE" id="PS50850"/>
    </source>
</evidence>
<protein>
    <submittedName>
        <fullName evidence="8 9">MFS transporter</fullName>
    </submittedName>
</protein>
<keyword evidence="5 6" id="KW-0472">Membrane</keyword>
<proteinExistence type="predicted"/>
<feature type="transmembrane region" description="Helical" evidence="6">
    <location>
        <begin position="225"/>
        <end position="243"/>
    </location>
</feature>
<feature type="transmembrane region" description="Helical" evidence="6">
    <location>
        <begin position="514"/>
        <end position="534"/>
    </location>
</feature>
<dbReference type="InterPro" id="IPR036259">
    <property type="entry name" value="MFS_trans_sf"/>
</dbReference>
<dbReference type="GeneID" id="78556659"/>
<reference evidence="8 10" key="1">
    <citation type="submission" date="2016-10" db="EMBL/GenBank/DDBJ databases">
        <authorList>
            <person name="Varghese N."/>
            <person name="Submissions S."/>
        </authorList>
    </citation>
    <scope>NUCLEOTIDE SEQUENCE [LARGE SCALE GENOMIC DNA]</scope>
    <source>
        <strain evidence="8 10">DSM 17835</strain>
    </source>
</reference>
<organism evidence="9 11">
    <name type="scientific">Pseudomonas extremaustralis</name>
    <dbReference type="NCBI Taxonomy" id="359110"/>
    <lineage>
        <taxon>Bacteria</taxon>
        <taxon>Pseudomonadati</taxon>
        <taxon>Pseudomonadota</taxon>
        <taxon>Gammaproteobacteria</taxon>
        <taxon>Pseudomonadales</taxon>
        <taxon>Pseudomonadaceae</taxon>
        <taxon>Pseudomonas</taxon>
    </lineage>
</organism>
<dbReference type="Pfam" id="PF07690">
    <property type="entry name" value="MFS_1"/>
    <property type="match status" value="1"/>
</dbReference>
<dbReference type="GO" id="GO:0016020">
    <property type="term" value="C:membrane"/>
    <property type="evidence" value="ECO:0007669"/>
    <property type="project" value="UniProtKB-SubCell"/>
</dbReference>
<name>A0A5C5QEX1_9PSED</name>
<evidence type="ECO:0000313" key="8">
    <source>
        <dbReference type="EMBL" id="SDG22981.1"/>
    </source>
</evidence>
<dbReference type="PROSITE" id="PS50850">
    <property type="entry name" value="MFS"/>
    <property type="match status" value="1"/>
</dbReference>
<dbReference type="SUPFAM" id="SSF103473">
    <property type="entry name" value="MFS general substrate transporter"/>
    <property type="match status" value="1"/>
</dbReference>
<evidence type="ECO:0000256" key="3">
    <source>
        <dbReference type="ARBA" id="ARBA00022692"/>
    </source>
</evidence>
<keyword evidence="4 6" id="KW-1133">Transmembrane helix</keyword>
<feature type="transmembrane region" description="Helical" evidence="6">
    <location>
        <begin position="187"/>
        <end position="209"/>
    </location>
</feature>
<feature type="transmembrane region" description="Helical" evidence="6">
    <location>
        <begin position="330"/>
        <end position="349"/>
    </location>
</feature>
<feature type="transmembrane region" description="Helical" evidence="6">
    <location>
        <begin position="390"/>
        <end position="412"/>
    </location>
</feature>
<dbReference type="InterPro" id="IPR011701">
    <property type="entry name" value="MFS"/>
</dbReference>
<feature type="transmembrane region" description="Helical" evidence="6">
    <location>
        <begin position="33"/>
        <end position="53"/>
    </location>
</feature>
<feature type="transmembrane region" description="Helical" evidence="6">
    <location>
        <begin position="73"/>
        <end position="94"/>
    </location>
</feature>
<evidence type="ECO:0000256" key="2">
    <source>
        <dbReference type="ARBA" id="ARBA00022448"/>
    </source>
</evidence>
<reference evidence="9 11" key="2">
    <citation type="submission" date="2019-06" db="EMBL/GenBank/DDBJ databases">
        <title>Pseudomonas bimorpha sp. nov. isolated from bovine raw milk and skim milk concentrate.</title>
        <authorList>
            <person name="Hofmann K."/>
            <person name="Huptas C."/>
            <person name="Doll E."/>
            <person name="Scherer S."/>
            <person name="Wenning M."/>
        </authorList>
    </citation>
    <scope>NUCLEOTIDE SEQUENCE [LARGE SCALE GENOMIC DNA]</scope>
    <source>
        <strain evidence="9 11">DSM 17835</strain>
    </source>
</reference>
<dbReference type="Proteomes" id="UP000182858">
    <property type="component" value="Chromosome I"/>
</dbReference>
<gene>
    <name evidence="9" type="ORF">FIV36_15130</name>
    <name evidence="8" type="ORF">SAMN05216591_5336</name>
</gene>
<feature type="transmembrane region" description="Helical" evidence="6">
    <location>
        <begin position="101"/>
        <end position="120"/>
    </location>
</feature>
<accession>A0A5C5QEX1</accession>
<dbReference type="PANTHER" id="PTHR42718:SF9">
    <property type="entry name" value="MAJOR FACILITATOR SUPERFAMILY MULTIDRUG TRANSPORTER MFSC"/>
    <property type="match status" value="1"/>
</dbReference>
<evidence type="ECO:0000256" key="5">
    <source>
        <dbReference type="ARBA" id="ARBA00023136"/>
    </source>
</evidence>
<evidence type="ECO:0000313" key="9">
    <source>
        <dbReference type="EMBL" id="TWS03857.1"/>
    </source>
</evidence>